<reference evidence="1 2" key="1">
    <citation type="submission" date="2019-10" db="EMBL/GenBank/DDBJ databases">
        <title>The Genome Sequence of Clostridium tarantellae Isolated from Fish Brain.</title>
        <authorList>
            <person name="Bano L."/>
            <person name="Kiel M."/>
            <person name="Sales G."/>
            <person name="Doxey A.C."/>
            <person name="Mansfield M.J."/>
            <person name="Schiavone M."/>
            <person name="Rossetto O."/>
            <person name="Pirazzini M."/>
            <person name="Dobrindt U."/>
            <person name="Montecucco C."/>
        </authorList>
    </citation>
    <scope>NUCLEOTIDE SEQUENCE [LARGE SCALE GENOMIC DNA]</scope>
    <source>
        <strain evidence="1 2">DSM 3997</strain>
    </source>
</reference>
<dbReference type="AlphaFoldDB" id="A0A6I1MYM6"/>
<dbReference type="NCBIfam" id="TIGR00481">
    <property type="entry name" value="YbhB/YbcL family Raf kinase inhibitor-like protein"/>
    <property type="match status" value="1"/>
</dbReference>
<dbReference type="InterPro" id="IPR008914">
    <property type="entry name" value="PEBP"/>
</dbReference>
<dbReference type="OrthoDB" id="9797506at2"/>
<comment type="caution">
    <text evidence="1">The sequence shown here is derived from an EMBL/GenBank/DDBJ whole genome shotgun (WGS) entry which is preliminary data.</text>
</comment>
<sequence>MNICNNSKLRVNSKGIIKGIFEDKYGSRGVQKIKNMPIFSIPVEWSRGPCSTVSYAITLIDYDAIPVIGFPWIHWTVANIPCYICSIKENVSRKSNCFIEGVNSFSEDYLVKLNDIQDFRVSKKDAIGYGGFAPPDKPHVYTLKVYALNTKLNLTKGFFYNDMLKSMKNRVLAEGTFEGIYLNS</sequence>
<dbReference type="InterPro" id="IPR005247">
    <property type="entry name" value="YbhB_YbcL/LppC-like"/>
</dbReference>
<name>A0A6I1MYM6_9CLOT</name>
<protein>
    <submittedName>
        <fullName evidence="1">YbhB/YbcL family Raf kinase inhibitor-like protein</fullName>
    </submittedName>
</protein>
<keyword evidence="2" id="KW-1185">Reference proteome</keyword>
<dbReference type="Pfam" id="PF01161">
    <property type="entry name" value="PBP"/>
    <property type="match status" value="1"/>
</dbReference>
<proteinExistence type="predicted"/>
<dbReference type="Proteomes" id="UP000430345">
    <property type="component" value="Unassembled WGS sequence"/>
</dbReference>
<evidence type="ECO:0000313" key="1">
    <source>
        <dbReference type="EMBL" id="MPQ45219.1"/>
    </source>
</evidence>
<dbReference type="SUPFAM" id="SSF49777">
    <property type="entry name" value="PEBP-like"/>
    <property type="match status" value="1"/>
</dbReference>
<dbReference type="CDD" id="cd00865">
    <property type="entry name" value="PEBP_bact_arch"/>
    <property type="match status" value="1"/>
</dbReference>
<gene>
    <name evidence="1" type="ORF">GBZ86_16000</name>
</gene>
<organism evidence="1 2">
    <name type="scientific">Clostridium tarantellae</name>
    <dbReference type="NCBI Taxonomy" id="39493"/>
    <lineage>
        <taxon>Bacteria</taxon>
        <taxon>Bacillati</taxon>
        <taxon>Bacillota</taxon>
        <taxon>Clostridia</taxon>
        <taxon>Eubacteriales</taxon>
        <taxon>Clostridiaceae</taxon>
        <taxon>Clostridium</taxon>
    </lineage>
</organism>
<dbReference type="Gene3D" id="3.90.280.10">
    <property type="entry name" value="PEBP-like"/>
    <property type="match status" value="1"/>
</dbReference>
<accession>A0A6I1MYM6</accession>
<dbReference type="InterPro" id="IPR036610">
    <property type="entry name" value="PEBP-like_sf"/>
</dbReference>
<evidence type="ECO:0000313" key="2">
    <source>
        <dbReference type="Proteomes" id="UP000430345"/>
    </source>
</evidence>
<dbReference type="EMBL" id="WHJC01000512">
    <property type="protein sequence ID" value="MPQ45219.1"/>
    <property type="molecule type" value="Genomic_DNA"/>
</dbReference>